<feature type="transmembrane region" description="Helical" evidence="4">
    <location>
        <begin position="236"/>
        <end position="254"/>
    </location>
</feature>
<dbReference type="InterPro" id="IPR000086">
    <property type="entry name" value="NUDIX_hydrolase_dom"/>
</dbReference>
<evidence type="ECO:0000256" key="3">
    <source>
        <dbReference type="ARBA" id="ARBA00047594"/>
    </source>
</evidence>
<evidence type="ECO:0000256" key="2">
    <source>
        <dbReference type="ARBA" id="ARBA00032707"/>
    </source>
</evidence>
<dbReference type="CDD" id="cd02883">
    <property type="entry name" value="NUDIX_Hydrolase"/>
    <property type="match status" value="1"/>
</dbReference>
<feature type="transmembrane region" description="Helical" evidence="4">
    <location>
        <begin position="302"/>
        <end position="322"/>
    </location>
</feature>
<feature type="transmembrane region" description="Helical" evidence="4">
    <location>
        <begin position="328"/>
        <end position="345"/>
    </location>
</feature>
<dbReference type="InterPro" id="IPR036938">
    <property type="entry name" value="PAP2/HPO_sf"/>
</dbReference>
<comment type="caution">
    <text evidence="7">The sequence shown here is derived from an EMBL/GenBank/DDBJ whole genome shotgun (WGS) entry which is preliminary data.</text>
</comment>
<evidence type="ECO:0000256" key="1">
    <source>
        <dbReference type="ARBA" id="ARBA00012374"/>
    </source>
</evidence>
<dbReference type="SUPFAM" id="SSF55811">
    <property type="entry name" value="Nudix"/>
    <property type="match status" value="1"/>
</dbReference>
<evidence type="ECO:0000313" key="8">
    <source>
        <dbReference type="Proteomes" id="UP000473008"/>
    </source>
</evidence>
<dbReference type="SUPFAM" id="SSF48317">
    <property type="entry name" value="Acid phosphatase/Vanadium-dependent haloperoxidase"/>
    <property type="match status" value="1"/>
</dbReference>
<keyword evidence="4" id="KW-0472">Membrane</keyword>
<evidence type="ECO:0000256" key="5">
    <source>
        <dbReference type="SAM" id="SignalP"/>
    </source>
</evidence>
<feature type="transmembrane region" description="Helical" evidence="4">
    <location>
        <begin position="437"/>
        <end position="456"/>
    </location>
</feature>
<feature type="transmembrane region" description="Helical" evidence="4">
    <location>
        <begin position="200"/>
        <end position="224"/>
    </location>
</feature>
<gene>
    <name evidence="7" type="ORF">G5S52_09680</name>
</gene>
<dbReference type="PANTHER" id="PTHR14969">
    <property type="entry name" value="SPHINGOSINE-1-PHOSPHATE PHOSPHOHYDROLASE"/>
    <property type="match status" value="1"/>
</dbReference>
<dbReference type="PROSITE" id="PS51462">
    <property type="entry name" value="NUDIX"/>
    <property type="match status" value="1"/>
</dbReference>
<comment type="catalytic activity">
    <reaction evidence="3">
        <text>di-trans,octa-cis-undecaprenyl diphosphate + H2O = di-trans,octa-cis-undecaprenyl phosphate + phosphate + H(+)</text>
        <dbReference type="Rhea" id="RHEA:28094"/>
        <dbReference type="ChEBI" id="CHEBI:15377"/>
        <dbReference type="ChEBI" id="CHEBI:15378"/>
        <dbReference type="ChEBI" id="CHEBI:43474"/>
        <dbReference type="ChEBI" id="CHEBI:58405"/>
        <dbReference type="ChEBI" id="CHEBI:60392"/>
        <dbReference type="EC" id="3.6.1.27"/>
    </reaction>
</comment>
<dbReference type="EMBL" id="JAALDL010000005">
    <property type="protein sequence ID" value="NGN97917.1"/>
    <property type="molecule type" value="Genomic_DNA"/>
</dbReference>
<feature type="transmembrane region" description="Helical" evidence="4">
    <location>
        <begin position="376"/>
        <end position="394"/>
    </location>
</feature>
<dbReference type="Pfam" id="PF00293">
    <property type="entry name" value="NUDIX"/>
    <property type="match status" value="1"/>
</dbReference>
<feature type="transmembrane region" description="Helical" evidence="4">
    <location>
        <begin position="274"/>
        <end position="295"/>
    </location>
</feature>
<dbReference type="Proteomes" id="UP000473008">
    <property type="component" value="Unassembled WGS sequence"/>
</dbReference>
<organism evidence="7 8">
    <name type="scientific">Grimontia sedimenti</name>
    <dbReference type="NCBI Taxonomy" id="2711294"/>
    <lineage>
        <taxon>Bacteria</taxon>
        <taxon>Pseudomonadati</taxon>
        <taxon>Pseudomonadota</taxon>
        <taxon>Gammaproteobacteria</taxon>
        <taxon>Vibrionales</taxon>
        <taxon>Vibrionaceae</taxon>
        <taxon>Grimontia</taxon>
    </lineage>
</organism>
<protein>
    <recommendedName>
        <fullName evidence="1">undecaprenyl-diphosphate phosphatase</fullName>
        <ecNumber evidence="1">3.6.1.27</ecNumber>
    </recommendedName>
    <alternativeName>
        <fullName evidence="2">Undecaprenyl pyrophosphate phosphatase</fullName>
    </alternativeName>
</protein>
<keyword evidence="5" id="KW-0732">Signal</keyword>
<evidence type="ECO:0000259" key="6">
    <source>
        <dbReference type="PROSITE" id="PS51462"/>
    </source>
</evidence>
<feature type="transmembrane region" description="Helical" evidence="4">
    <location>
        <begin position="410"/>
        <end position="431"/>
    </location>
</feature>
<name>A0A6M1RPC6_9GAMM</name>
<feature type="transmembrane region" description="Helical" evidence="4">
    <location>
        <begin position="352"/>
        <end position="370"/>
    </location>
</feature>
<dbReference type="InterPro" id="IPR015797">
    <property type="entry name" value="NUDIX_hydrolase-like_dom_sf"/>
</dbReference>
<dbReference type="Pfam" id="PF01569">
    <property type="entry name" value="PAP2"/>
    <property type="match status" value="1"/>
</dbReference>
<dbReference type="AlphaFoldDB" id="A0A6M1RPC6"/>
<keyword evidence="8" id="KW-1185">Reference proteome</keyword>
<evidence type="ECO:0000256" key="4">
    <source>
        <dbReference type="SAM" id="Phobius"/>
    </source>
</evidence>
<dbReference type="RefSeq" id="WP_165013098.1">
    <property type="nucleotide sequence ID" value="NZ_JAALDL010000005.1"/>
</dbReference>
<reference evidence="7 8" key="1">
    <citation type="submission" date="2020-02" db="EMBL/GenBank/DDBJ databases">
        <title>The draft genome of Grimontia sedimenta sp. nov., isolated from benthic sediments near coral reefs south of Kuwait.</title>
        <authorList>
            <person name="Mahmoud H.M."/>
            <person name="Jose L."/>
            <person name="Eapen S."/>
        </authorList>
    </citation>
    <scope>NUCLEOTIDE SEQUENCE [LARGE SCALE GENOMIC DNA]</scope>
    <source>
        <strain evidence="7 8">S25</strain>
    </source>
</reference>
<keyword evidence="4" id="KW-1133">Transmembrane helix</keyword>
<dbReference type="Gene3D" id="3.90.79.10">
    <property type="entry name" value="Nucleoside Triphosphate Pyrophosphohydrolase"/>
    <property type="match status" value="1"/>
</dbReference>
<feature type="chain" id="PRO_5026791890" description="undecaprenyl-diphosphate phosphatase" evidence="5">
    <location>
        <begin position="23"/>
        <end position="461"/>
    </location>
</feature>
<evidence type="ECO:0000313" key="7">
    <source>
        <dbReference type="EMBL" id="NGN97917.1"/>
    </source>
</evidence>
<keyword evidence="4" id="KW-0812">Transmembrane</keyword>
<dbReference type="InterPro" id="IPR000326">
    <property type="entry name" value="PAP2/HPO"/>
</dbReference>
<proteinExistence type="predicted"/>
<sequence length="461" mass="49911">MTMIRKLLTFFLCFFALSPAFATEQPETIRGAACLVSDDQGRVLVTRDILNNRISIPGGFVDSDNPADAAIRETLEETGIAVEVVKEFARLDRAVLFDCRALSPIAIHNQEDGNAMVASWQAEHFGREVRNVAMMTPSSVDIKEVRFPNQVRMIPTWLETATPSETTHFDDFSHMSAEFNVWNASINQTFQQAIKAMPSIFGGLLTASSAMGSGVLFFLLIPIAMASGGLKRVSQLMFTTVAVTLIVSFAKLHFAVPRPFYLFPDLQLTGASGFAFPSGHTATAFAVWGLVYLWLKQAGKGYLTIWLIPSVLVALSRVYLGVHYVTDVLAGAVIGTLVVSISHALTQRQSKVVSPVLWALIGVVTLPLAATQIQPTFLYCAAFSLTFAMMQFLTKKQIPAIDTPLGKKGFIWSLVSVAGVAGLIGGVGQVSNSSIEILTATTLGFALLAVLSSWLVPKLSR</sequence>
<dbReference type="PANTHER" id="PTHR14969:SF13">
    <property type="entry name" value="AT30094P"/>
    <property type="match status" value="1"/>
</dbReference>
<dbReference type="Gene3D" id="1.20.144.10">
    <property type="entry name" value="Phosphatidic acid phosphatase type 2/haloperoxidase"/>
    <property type="match status" value="1"/>
</dbReference>
<accession>A0A6M1RPC6</accession>
<dbReference type="SMART" id="SM00014">
    <property type="entry name" value="acidPPc"/>
    <property type="match status" value="1"/>
</dbReference>
<dbReference type="GO" id="GO:0050380">
    <property type="term" value="F:undecaprenyl-diphosphatase activity"/>
    <property type="evidence" value="ECO:0007669"/>
    <property type="project" value="UniProtKB-EC"/>
</dbReference>
<feature type="signal peptide" evidence="5">
    <location>
        <begin position="1"/>
        <end position="22"/>
    </location>
</feature>
<feature type="domain" description="Nudix hydrolase" evidence="6">
    <location>
        <begin position="27"/>
        <end position="160"/>
    </location>
</feature>
<dbReference type="EC" id="3.6.1.27" evidence="1"/>